<name>A0A0D7X4Q9_9BACL</name>
<dbReference type="Pfam" id="PF00724">
    <property type="entry name" value="Oxidored_FMN"/>
    <property type="match status" value="2"/>
</dbReference>
<dbReference type="RefSeq" id="WP_044645835.1">
    <property type="nucleotide sequence ID" value="NZ_JTHP01000013.1"/>
</dbReference>
<dbReference type="InterPro" id="IPR013785">
    <property type="entry name" value="Aldolase_TIM"/>
</dbReference>
<dbReference type="CDD" id="cd04747">
    <property type="entry name" value="OYE_like_5_FMN"/>
    <property type="match status" value="1"/>
</dbReference>
<evidence type="ECO:0000313" key="2">
    <source>
        <dbReference type="EMBL" id="KJD45953.1"/>
    </source>
</evidence>
<dbReference type="PANTHER" id="PTHR22893">
    <property type="entry name" value="NADH OXIDOREDUCTASE-RELATED"/>
    <property type="match status" value="1"/>
</dbReference>
<dbReference type="EMBL" id="JTHP01000013">
    <property type="protein sequence ID" value="KJD45953.1"/>
    <property type="molecule type" value="Genomic_DNA"/>
</dbReference>
<feature type="domain" description="NADH:flavin oxidoreductase/NADH oxidase N-terminal" evidence="1">
    <location>
        <begin position="10"/>
        <end position="115"/>
    </location>
</feature>
<organism evidence="2 3">
    <name type="scientific">Paenibacillus terrae</name>
    <dbReference type="NCBI Taxonomy" id="159743"/>
    <lineage>
        <taxon>Bacteria</taxon>
        <taxon>Bacillati</taxon>
        <taxon>Bacillota</taxon>
        <taxon>Bacilli</taxon>
        <taxon>Bacillales</taxon>
        <taxon>Paenibacillaceae</taxon>
        <taxon>Paenibacillus</taxon>
    </lineage>
</organism>
<dbReference type="PATRIC" id="fig|159743.3.peg.2018"/>
<dbReference type="GO" id="GO:0005829">
    <property type="term" value="C:cytosol"/>
    <property type="evidence" value="ECO:0007669"/>
    <property type="project" value="TreeGrafter"/>
</dbReference>
<dbReference type="Gene3D" id="3.20.20.70">
    <property type="entry name" value="Aldolase class I"/>
    <property type="match status" value="1"/>
</dbReference>
<dbReference type="InterPro" id="IPR045247">
    <property type="entry name" value="Oye-like"/>
</dbReference>
<gene>
    <name evidence="2" type="ORF">QD47_09125</name>
</gene>
<dbReference type="GO" id="GO:0010181">
    <property type="term" value="F:FMN binding"/>
    <property type="evidence" value="ECO:0007669"/>
    <property type="project" value="InterPro"/>
</dbReference>
<dbReference type="PANTHER" id="PTHR22893:SF55">
    <property type="entry name" value="OXIDOREDUCTASE-RELATED"/>
    <property type="match status" value="1"/>
</dbReference>
<proteinExistence type="predicted"/>
<reference evidence="2 3" key="1">
    <citation type="submission" date="2014-11" db="EMBL/GenBank/DDBJ databases">
        <title>Draft Genome Sequences of Paenibacillus polymyxa NRRL B-30509 and Paenibacillus terrae NRRL B-30644, Strains from a Poultry Environment that Produce Tridecaptin A and Paenicidins.</title>
        <authorList>
            <person name="van Belkum M.J."/>
            <person name="Lohans C.T."/>
            <person name="Vederas J.C."/>
        </authorList>
    </citation>
    <scope>NUCLEOTIDE SEQUENCE [LARGE SCALE GENOMIC DNA]</scope>
    <source>
        <strain evidence="2 3">NRRL B-30644</strain>
    </source>
</reference>
<evidence type="ECO:0000313" key="3">
    <source>
        <dbReference type="Proteomes" id="UP000032534"/>
    </source>
</evidence>
<sequence length="346" mass="38308">MSYSESVQPLFHPFTLGNLTLSNRIVMAPMTRNLSPNGVPGSDVAAYYRRRAENNVGLIVTEGTVVNHADASNQEDVPFFYGKESLDSWANVVSEVHKAGGKIIPQIWHMGARGNVNDYSESEVVEIVNAFAQAASEAKRIGFDGIEIHGAHGYLIDQFFWEKTNERTDRYGGSLVARTRFAEEIVKACRDAVGPDFTIVLRISQWKGIDYSAKLAKTPDELKQFLKPLVDAGVDIFHCSTRRFWEPEFEGSELNLAGWVKQITGKPTITVGSIGLDGDFMALFTEGKGATNAGIEGLVQKFENDEFDLVAIGRALLVDPEWATKIREGRLDDLVPFTPEALKTLY</sequence>
<protein>
    <submittedName>
        <fullName evidence="2">1,2-oxophytodienoate reductase</fullName>
    </submittedName>
</protein>
<accession>A0A0D7X4Q9</accession>
<keyword evidence="3" id="KW-1185">Reference proteome</keyword>
<dbReference type="Proteomes" id="UP000032534">
    <property type="component" value="Unassembled WGS sequence"/>
</dbReference>
<feature type="domain" description="NADH:flavin oxidoreductase/NADH oxidase N-terminal" evidence="1">
    <location>
        <begin position="120"/>
        <end position="332"/>
    </location>
</feature>
<dbReference type="SUPFAM" id="SSF51395">
    <property type="entry name" value="FMN-linked oxidoreductases"/>
    <property type="match status" value="1"/>
</dbReference>
<dbReference type="InterPro" id="IPR001155">
    <property type="entry name" value="OxRdtase_FMN_N"/>
</dbReference>
<comment type="caution">
    <text evidence="2">The sequence shown here is derived from an EMBL/GenBank/DDBJ whole genome shotgun (WGS) entry which is preliminary data.</text>
</comment>
<evidence type="ECO:0000259" key="1">
    <source>
        <dbReference type="Pfam" id="PF00724"/>
    </source>
</evidence>
<dbReference type="AlphaFoldDB" id="A0A0D7X4Q9"/>
<dbReference type="GO" id="GO:0016491">
    <property type="term" value="F:oxidoreductase activity"/>
    <property type="evidence" value="ECO:0007669"/>
    <property type="project" value="InterPro"/>
</dbReference>
<dbReference type="OrthoDB" id="9772736at2"/>